<keyword evidence="2" id="KW-1185">Reference proteome</keyword>
<evidence type="ECO:0000313" key="2">
    <source>
        <dbReference type="Proteomes" id="UP001218629"/>
    </source>
</evidence>
<organism evidence="1 2">
    <name type="scientific">Streptomyces yunnanensis</name>
    <dbReference type="NCBI Taxonomy" id="156453"/>
    <lineage>
        <taxon>Bacteria</taxon>
        <taxon>Bacillati</taxon>
        <taxon>Actinomycetota</taxon>
        <taxon>Actinomycetes</taxon>
        <taxon>Kitasatosporales</taxon>
        <taxon>Streptomycetaceae</taxon>
        <taxon>Streptomyces</taxon>
    </lineage>
</organism>
<sequence length="46" mass="5028">MKQVEQVSDQVREDDSVPAVIVLDNAATLTQGGQGTSTEDKRYQYG</sequence>
<protein>
    <submittedName>
        <fullName evidence="1">Uncharacterized protein</fullName>
    </submittedName>
</protein>
<dbReference type="Proteomes" id="UP001218629">
    <property type="component" value="Chromosome"/>
</dbReference>
<reference evidence="1 2" key="1">
    <citation type="submission" date="2022-03" db="EMBL/GenBank/DDBJ databases">
        <title>Streptomyces yunnanensis P86,complete genome.</title>
        <authorList>
            <person name="Chen S."/>
            <person name="Zhang Q."/>
        </authorList>
    </citation>
    <scope>NUCLEOTIDE SEQUENCE [LARGE SCALE GENOMIC DNA]</scope>
    <source>
        <strain evidence="1 2">P86</strain>
    </source>
</reference>
<dbReference type="EMBL" id="CP095749">
    <property type="protein sequence ID" value="WEB41497.1"/>
    <property type="molecule type" value="Genomic_DNA"/>
</dbReference>
<name>A0ABY8A938_9ACTN</name>
<accession>A0ABY8A938</accession>
<dbReference type="RefSeq" id="WP_275308499.1">
    <property type="nucleotide sequence ID" value="NZ_CP095749.1"/>
</dbReference>
<proteinExistence type="predicted"/>
<gene>
    <name evidence="1" type="ORF">MOV08_20975</name>
</gene>
<evidence type="ECO:0000313" key="1">
    <source>
        <dbReference type="EMBL" id="WEB41497.1"/>
    </source>
</evidence>